<protein>
    <submittedName>
        <fullName evidence="3">Transposase</fullName>
    </submittedName>
</protein>
<dbReference type="OrthoDB" id="92877at2"/>
<dbReference type="AlphaFoldDB" id="A0A1I7LD49"/>
<organism evidence="3 4">
    <name type="scientific">Alicyclobacillus macrosporangiidus</name>
    <dbReference type="NCBI Taxonomy" id="392015"/>
    <lineage>
        <taxon>Bacteria</taxon>
        <taxon>Bacillati</taxon>
        <taxon>Bacillota</taxon>
        <taxon>Bacilli</taxon>
        <taxon>Bacillales</taxon>
        <taxon>Alicyclobacillaceae</taxon>
        <taxon>Alicyclobacillus</taxon>
    </lineage>
</organism>
<dbReference type="InterPro" id="IPR009057">
    <property type="entry name" value="Homeodomain-like_sf"/>
</dbReference>
<comment type="similarity">
    <text evidence="1">Belongs to the transposase IS21/IS408/IS1162 family.</text>
</comment>
<evidence type="ECO:0000256" key="1">
    <source>
        <dbReference type="ARBA" id="ARBA00009277"/>
    </source>
</evidence>
<dbReference type="PANTHER" id="PTHR35004">
    <property type="entry name" value="TRANSPOSASE RV3428C-RELATED"/>
    <property type="match status" value="1"/>
</dbReference>
<dbReference type="EMBL" id="FPBV01000036">
    <property type="protein sequence ID" value="SFV07474.1"/>
    <property type="molecule type" value="Genomic_DNA"/>
</dbReference>
<dbReference type="NCBIfam" id="NF033546">
    <property type="entry name" value="transpos_IS21"/>
    <property type="match status" value="1"/>
</dbReference>
<dbReference type="InterPro" id="IPR054353">
    <property type="entry name" value="IstA-like_C"/>
</dbReference>
<evidence type="ECO:0000313" key="3">
    <source>
        <dbReference type="EMBL" id="SFV07474.1"/>
    </source>
</evidence>
<evidence type="ECO:0000313" key="4">
    <source>
        <dbReference type="Proteomes" id="UP000183508"/>
    </source>
</evidence>
<proteinExistence type="inferred from homology"/>
<dbReference type="SUPFAM" id="SSF46689">
    <property type="entry name" value="Homeodomain-like"/>
    <property type="match status" value="1"/>
</dbReference>
<dbReference type="Gene3D" id="3.30.420.10">
    <property type="entry name" value="Ribonuclease H-like superfamily/Ribonuclease H"/>
    <property type="match status" value="1"/>
</dbReference>
<feature type="domain" description="Integrase catalytic" evidence="2">
    <location>
        <begin position="120"/>
        <end position="253"/>
    </location>
</feature>
<evidence type="ECO:0000259" key="2">
    <source>
        <dbReference type="PROSITE" id="PS50994"/>
    </source>
</evidence>
<keyword evidence="4" id="KW-1185">Reference proteome</keyword>
<reference evidence="4" key="1">
    <citation type="submission" date="2016-10" db="EMBL/GenBank/DDBJ databases">
        <authorList>
            <person name="Varghese N."/>
        </authorList>
    </citation>
    <scope>NUCLEOTIDE SEQUENCE [LARGE SCALE GENOMIC DNA]</scope>
    <source>
        <strain evidence="4">DSM 17980</strain>
    </source>
</reference>
<accession>A0A1I7LD49</accession>
<dbReference type="Proteomes" id="UP000183508">
    <property type="component" value="Unassembled WGS sequence"/>
</dbReference>
<sequence>MLEMVDKEYIRKRYYVDGWSIRKISRQCQVSRQTVRKILADADIPKYRLTKPRSRPAMERWIPVVESWLKEEEKAGAPKKQRYVSSRIYDRLQEEYGEEFTAAESTVRYWVSRLRKRRQEVYIPLTSDAGELAQADFGRVVVKINGKKTEISLFVMRLRYSGVIFACAFSTEKIEAFLEGHRRAFEWFGGVPRSVRYDNPKTAVTKILAGPAREEHVLLSNLRAHYLFDSEFCRPGEPHEKGSVENGVGYVRRHTCVPVPDVADLDALNDLILQWCEKERGKRWSAWEQERAGLRALPERPHCCATTRPVTVNKLCLVSFDHNRYSVPSIYVGKTLLLRVYAERIEVLDRERVVASHPRSHERQQTIMDLGHYLPVLAYKPHAATHAAVVRQLPEVYQRIRVRMANSRPDGYKDFVAILMLHQVWRAEDILRAIEEIGPDVVTADQIKRHLLHTSPESAGIVPDSLQMYRLAQPNPSRYDALTKGVVH</sequence>
<dbReference type="GO" id="GO:0003676">
    <property type="term" value="F:nucleic acid binding"/>
    <property type="evidence" value="ECO:0007669"/>
    <property type="project" value="InterPro"/>
</dbReference>
<dbReference type="InterPro" id="IPR012337">
    <property type="entry name" value="RNaseH-like_sf"/>
</dbReference>
<dbReference type="eggNOG" id="COG4584">
    <property type="taxonomic scope" value="Bacteria"/>
</dbReference>
<dbReference type="Pfam" id="PF22483">
    <property type="entry name" value="Mu-transpos_C_2"/>
    <property type="match status" value="1"/>
</dbReference>
<gene>
    <name evidence="3" type="ORF">SAMN05421543_13612</name>
</gene>
<dbReference type="PROSITE" id="PS50994">
    <property type="entry name" value="INTEGRASE"/>
    <property type="match status" value="1"/>
</dbReference>
<dbReference type="STRING" id="392015.SAMN05421543_13612"/>
<dbReference type="SUPFAM" id="SSF53098">
    <property type="entry name" value="Ribonuclease H-like"/>
    <property type="match status" value="1"/>
</dbReference>
<dbReference type="InterPro" id="IPR001584">
    <property type="entry name" value="Integrase_cat-core"/>
</dbReference>
<dbReference type="Pfam" id="PF00665">
    <property type="entry name" value="rve"/>
    <property type="match status" value="1"/>
</dbReference>
<dbReference type="PANTHER" id="PTHR35004:SF7">
    <property type="entry name" value="INTEGRASE PROTEIN"/>
    <property type="match status" value="1"/>
</dbReference>
<dbReference type="GO" id="GO:0015074">
    <property type="term" value="P:DNA integration"/>
    <property type="evidence" value="ECO:0007669"/>
    <property type="project" value="InterPro"/>
</dbReference>
<dbReference type="Gene3D" id="1.10.10.60">
    <property type="entry name" value="Homeodomain-like"/>
    <property type="match status" value="1"/>
</dbReference>
<name>A0A1I7LD49_9BACL</name>
<dbReference type="InterPro" id="IPR036397">
    <property type="entry name" value="RNaseH_sf"/>
</dbReference>